<dbReference type="Gene3D" id="3.60.15.10">
    <property type="entry name" value="Ribonuclease Z/Hydroxyacylglutathione hydrolase-like"/>
    <property type="match status" value="1"/>
</dbReference>
<dbReference type="PANTHER" id="PTHR46018">
    <property type="entry name" value="ZINC PHOSPHODIESTERASE ELAC PROTEIN 1"/>
    <property type="match status" value="1"/>
</dbReference>
<evidence type="ECO:0000313" key="2">
    <source>
        <dbReference type="EMBL" id="NED93708.1"/>
    </source>
</evidence>
<dbReference type="SUPFAM" id="SSF56281">
    <property type="entry name" value="Metallo-hydrolase/oxidoreductase"/>
    <property type="match status" value="1"/>
</dbReference>
<comment type="caution">
    <text evidence="2">The sequence shown here is derived from an EMBL/GenBank/DDBJ whole genome shotgun (WGS) entry which is preliminary data.</text>
</comment>
<keyword evidence="3" id="KW-1185">Reference proteome</keyword>
<proteinExistence type="predicted"/>
<dbReference type="AlphaFoldDB" id="A0A6N9YFN0"/>
<name>A0A6N9YFN0_9ACTN</name>
<keyword evidence="2" id="KW-0378">Hydrolase</keyword>
<dbReference type="InterPro" id="IPR001279">
    <property type="entry name" value="Metallo-B-lactamas"/>
</dbReference>
<accession>A0A6N9YFN0</accession>
<protein>
    <submittedName>
        <fullName evidence="2">MBL fold metallo-hydrolase</fullName>
    </submittedName>
</protein>
<dbReference type="PANTHER" id="PTHR46018:SF4">
    <property type="entry name" value="METALLO-HYDROLASE YHFI-RELATED"/>
    <property type="match status" value="1"/>
</dbReference>
<gene>
    <name evidence="2" type="ORF">G1H11_00075</name>
</gene>
<sequence length="257" mass="26638">MNAALTVIGARAGSPGPNGPGSGYLLSIGATAVLLDSGPGVLAGLLNHCSTDELDAVVISHQHADHTADLVPFGYHRSFPEPKPPLPLYGPEGIAGYVAALDQVHGIPTLEHMKAPIATYLPLTEVKPGASITVNDVVIDTIAAAHPVPAISMAVPSVGFVYTADTALTDELVELSRGARLLLAEATYPEPEGHDFDEHGHMSGHEAGQLAARAGVAHLVVTHMSDIEDAERTVRNAASHYGGPISVAVPGQRYRLG</sequence>
<dbReference type="RefSeq" id="WP_163814912.1">
    <property type="nucleotide sequence ID" value="NZ_JAAGOB010000001.1"/>
</dbReference>
<dbReference type="SMART" id="SM00849">
    <property type="entry name" value="Lactamase_B"/>
    <property type="match status" value="1"/>
</dbReference>
<dbReference type="GO" id="GO:0042781">
    <property type="term" value="F:3'-tRNA processing endoribonuclease activity"/>
    <property type="evidence" value="ECO:0007669"/>
    <property type="project" value="TreeGrafter"/>
</dbReference>
<evidence type="ECO:0000259" key="1">
    <source>
        <dbReference type="SMART" id="SM00849"/>
    </source>
</evidence>
<dbReference type="CDD" id="cd07716">
    <property type="entry name" value="RNaseZ_short-form-like_MBL-fold"/>
    <property type="match status" value="1"/>
</dbReference>
<evidence type="ECO:0000313" key="3">
    <source>
        <dbReference type="Proteomes" id="UP000469185"/>
    </source>
</evidence>
<dbReference type="Pfam" id="PF12706">
    <property type="entry name" value="Lactamase_B_2"/>
    <property type="match status" value="1"/>
</dbReference>
<reference evidence="2 3" key="1">
    <citation type="submission" date="2020-02" db="EMBL/GenBank/DDBJ databases">
        <authorList>
            <person name="Li X.-J."/>
            <person name="Feng X.-M."/>
        </authorList>
    </citation>
    <scope>NUCLEOTIDE SEQUENCE [LARGE SCALE GENOMIC DNA]</scope>
    <source>
        <strain evidence="2 3">CGMCC 4.7225</strain>
    </source>
</reference>
<feature type="domain" description="Metallo-beta-lactamase" evidence="1">
    <location>
        <begin position="20"/>
        <end position="223"/>
    </location>
</feature>
<dbReference type="Proteomes" id="UP000469185">
    <property type="component" value="Unassembled WGS sequence"/>
</dbReference>
<organism evidence="2 3">
    <name type="scientific">Phytoactinopolyspora alkaliphila</name>
    <dbReference type="NCBI Taxonomy" id="1783498"/>
    <lineage>
        <taxon>Bacteria</taxon>
        <taxon>Bacillati</taxon>
        <taxon>Actinomycetota</taxon>
        <taxon>Actinomycetes</taxon>
        <taxon>Jiangellales</taxon>
        <taxon>Jiangellaceae</taxon>
        <taxon>Phytoactinopolyspora</taxon>
    </lineage>
</organism>
<dbReference type="InterPro" id="IPR036866">
    <property type="entry name" value="RibonucZ/Hydroxyglut_hydro"/>
</dbReference>
<dbReference type="EMBL" id="JAAGOB010000001">
    <property type="protein sequence ID" value="NED93708.1"/>
    <property type="molecule type" value="Genomic_DNA"/>
</dbReference>